<evidence type="ECO:0000313" key="4">
    <source>
        <dbReference type="Proteomes" id="UP000541426"/>
    </source>
</evidence>
<comment type="caution">
    <text evidence="3">The sequence shown here is derived from an EMBL/GenBank/DDBJ whole genome shotgun (WGS) entry which is preliminary data.</text>
</comment>
<proteinExistence type="predicted"/>
<feature type="chain" id="PRO_5031397169" evidence="2">
    <location>
        <begin position="22"/>
        <end position="194"/>
    </location>
</feature>
<organism evidence="3 4">
    <name type="scientific">Sagittula marina</name>
    <dbReference type="NCBI Taxonomy" id="943940"/>
    <lineage>
        <taxon>Bacteria</taxon>
        <taxon>Pseudomonadati</taxon>
        <taxon>Pseudomonadota</taxon>
        <taxon>Alphaproteobacteria</taxon>
        <taxon>Rhodobacterales</taxon>
        <taxon>Roseobacteraceae</taxon>
        <taxon>Sagittula</taxon>
    </lineage>
</organism>
<name>A0A7W6DY85_9RHOB</name>
<dbReference type="AlphaFoldDB" id="A0A7W6DY85"/>
<feature type="coiled-coil region" evidence="1">
    <location>
        <begin position="74"/>
        <end position="101"/>
    </location>
</feature>
<evidence type="ECO:0000256" key="1">
    <source>
        <dbReference type="SAM" id="Coils"/>
    </source>
</evidence>
<keyword evidence="2" id="KW-0732">Signal</keyword>
<protein>
    <submittedName>
        <fullName evidence="3">Uncharacterized protein</fullName>
    </submittedName>
</protein>
<dbReference type="Proteomes" id="UP000541426">
    <property type="component" value="Unassembled WGS sequence"/>
</dbReference>
<reference evidence="3 4" key="1">
    <citation type="submission" date="2020-08" db="EMBL/GenBank/DDBJ databases">
        <title>Genomic Encyclopedia of Type Strains, Phase IV (KMG-IV): sequencing the most valuable type-strain genomes for metagenomic binning, comparative biology and taxonomic classification.</title>
        <authorList>
            <person name="Goeker M."/>
        </authorList>
    </citation>
    <scope>NUCLEOTIDE SEQUENCE [LARGE SCALE GENOMIC DNA]</scope>
    <source>
        <strain evidence="3 4">DSM 102235</strain>
    </source>
</reference>
<keyword evidence="4" id="KW-1185">Reference proteome</keyword>
<keyword evidence="1" id="KW-0175">Coiled coil</keyword>
<gene>
    <name evidence="3" type="ORF">GGQ68_004720</name>
</gene>
<feature type="signal peptide" evidence="2">
    <location>
        <begin position="1"/>
        <end position="21"/>
    </location>
</feature>
<evidence type="ECO:0000256" key="2">
    <source>
        <dbReference type="SAM" id="SignalP"/>
    </source>
</evidence>
<sequence>MVPLKTALCALALCHAIPAQAAPVDEHVQRILALSEAACRVEEGEYRDLYHGDNRTVQKTLSFVAEGTRLLCESIRLDAELARLRSEEERLRAEAERLENAWQTAHRINPAKFPNFKGRDTSQKRLLSDAEQIGRTLLVLSNVQNDLRSEARRILSLASEEFNRLSDQNSELLLASLDDEDSHDVIIRLLKRRG</sequence>
<dbReference type="EMBL" id="JACIEJ010000021">
    <property type="protein sequence ID" value="MBB3988363.1"/>
    <property type="molecule type" value="Genomic_DNA"/>
</dbReference>
<dbReference type="RefSeq" id="WP_183970137.1">
    <property type="nucleotide sequence ID" value="NZ_BAABBZ010000046.1"/>
</dbReference>
<accession>A0A7W6DY85</accession>
<evidence type="ECO:0000313" key="3">
    <source>
        <dbReference type="EMBL" id="MBB3988363.1"/>
    </source>
</evidence>